<dbReference type="InterPro" id="IPR041657">
    <property type="entry name" value="HTH_17"/>
</dbReference>
<dbReference type="Pfam" id="PF12728">
    <property type="entry name" value="HTH_17"/>
    <property type="match status" value="1"/>
</dbReference>
<dbReference type="InterPro" id="IPR010093">
    <property type="entry name" value="SinI_DNA-bd"/>
</dbReference>
<evidence type="ECO:0000313" key="3">
    <source>
        <dbReference type="Proteomes" id="UP000236488"/>
    </source>
</evidence>
<reference evidence="2 3" key="1">
    <citation type="journal article" date="2018" name="Int. J. Syst. Evol. Microbiol.">
        <title>Rubneribacter badeniensis gen. nov., sp. nov. and Enteroscipio rubneri gen. nov., sp. nov., new members of the Eggerthellaceae isolated from human faeces.</title>
        <authorList>
            <person name="Danylec N."/>
            <person name="Gobl A."/>
            <person name="Stoll D.A."/>
            <person name="Hetzer B."/>
            <person name="Kulling S.E."/>
            <person name="Huch M."/>
        </authorList>
    </citation>
    <scope>NUCLEOTIDE SEQUENCE [LARGE SCALE GENOMIC DNA]</scope>
    <source>
        <strain evidence="2 3">ResAG-85</strain>
    </source>
</reference>
<evidence type="ECO:0000259" key="1">
    <source>
        <dbReference type="Pfam" id="PF12728"/>
    </source>
</evidence>
<dbReference type="RefSeq" id="WP_103262862.1">
    <property type="nucleotide sequence ID" value="NZ_PPEL01000028.1"/>
</dbReference>
<dbReference type="Gene3D" id="1.10.1660.10">
    <property type="match status" value="1"/>
</dbReference>
<dbReference type="GO" id="GO:0003677">
    <property type="term" value="F:DNA binding"/>
    <property type="evidence" value="ECO:0007669"/>
    <property type="project" value="InterPro"/>
</dbReference>
<feature type="domain" description="Helix-turn-helix" evidence="1">
    <location>
        <begin position="51"/>
        <end position="96"/>
    </location>
</feature>
<dbReference type="EMBL" id="PPEL01000028">
    <property type="protein sequence ID" value="PNV65474.1"/>
    <property type="molecule type" value="Genomic_DNA"/>
</dbReference>
<protein>
    <recommendedName>
        <fullName evidence="1">Helix-turn-helix domain-containing protein</fullName>
    </recommendedName>
</protein>
<dbReference type="NCBIfam" id="TIGR01764">
    <property type="entry name" value="excise"/>
    <property type="match status" value="1"/>
</dbReference>
<dbReference type="InterPro" id="IPR009061">
    <property type="entry name" value="DNA-bd_dom_put_sf"/>
</dbReference>
<organism evidence="2 3">
    <name type="scientific">Rubneribacter badeniensis</name>
    <dbReference type="NCBI Taxonomy" id="2070688"/>
    <lineage>
        <taxon>Bacteria</taxon>
        <taxon>Bacillati</taxon>
        <taxon>Actinomycetota</taxon>
        <taxon>Coriobacteriia</taxon>
        <taxon>Eggerthellales</taxon>
        <taxon>Eggerthellaceae</taxon>
        <taxon>Rubneribacter</taxon>
    </lineage>
</organism>
<evidence type="ECO:0000313" key="2">
    <source>
        <dbReference type="EMBL" id="PNV65474.1"/>
    </source>
</evidence>
<sequence>MATMTAPAATIVDNRTGDATSIDARAYGALRAFLRALGVAYTDEGGDDVRLTTGQAAEIVGTSPRTIARLIDCGKLKGARVGGGHRYVMLSDLMAFDRCSREERASRLGDMRTCAAEEGFYDHGGAVADYLKGFE</sequence>
<proteinExistence type="predicted"/>
<gene>
    <name evidence="2" type="ORF">C2L80_06210</name>
</gene>
<dbReference type="AlphaFoldDB" id="A0A2K2U5B4"/>
<comment type="caution">
    <text evidence="2">The sequence shown here is derived from an EMBL/GenBank/DDBJ whole genome shotgun (WGS) entry which is preliminary data.</text>
</comment>
<keyword evidence="3" id="KW-1185">Reference proteome</keyword>
<accession>A0A2K2U5B4</accession>
<name>A0A2K2U5B4_9ACTN</name>
<dbReference type="SUPFAM" id="SSF46955">
    <property type="entry name" value="Putative DNA-binding domain"/>
    <property type="match status" value="1"/>
</dbReference>
<dbReference type="Proteomes" id="UP000236488">
    <property type="component" value="Unassembled WGS sequence"/>
</dbReference>